<dbReference type="EC" id="2.3.1.-" evidence="2"/>
<evidence type="ECO:0000313" key="3">
    <source>
        <dbReference type="EMBL" id="SMB21502.1"/>
    </source>
</evidence>
<proteinExistence type="inferred from homology"/>
<dbReference type="GO" id="GO:0005737">
    <property type="term" value="C:cytoplasm"/>
    <property type="evidence" value="ECO:0007669"/>
    <property type="project" value="UniProtKB-SubCell"/>
</dbReference>
<dbReference type="Proteomes" id="UP000242886">
    <property type="component" value="Chromosome SDENCHOL"/>
</dbReference>
<name>A0A7Z7HP71_9PROT</name>
<dbReference type="AlphaFoldDB" id="A0A7Z7HP71"/>
<evidence type="ECO:0000313" key="4">
    <source>
        <dbReference type="Proteomes" id="UP000242886"/>
    </source>
</evidence>
<comment type="similarity">
    <text evidence="1 2">Belongs to the RTX toxin acyltransferase family.</text>
</comment>
<comment type="subcellular location">
    <subcellularLocation>
        <location evidence="2">Cytoplasm</location>
    </subcellularLocation>
</comment>
<keyword evidence="4" id="KW-1185">Reference proteome</keyword>
<organism evidence="3 4">
    <name type="scientific">Sterolibacterium denitrificans</name>
    <dbReference type="NCBI Taxonomy" id="157592"/>
    <lineage>
        <taxon>Bacteria</taxon>
        <taxon>Pseudomonadati</taxon>
        <taxon>Pseudomonadota</taxon>
        <taxon>Betaproteobacteria</taxon>
        <taxon>Nitrosomonadales</taxon>
        <taxon>Sterolibacteriaceae</taxon>
        <taxon>Sterolibacterium</taxon>
    </lineage>
</organism>
<evidence type="ECO:0000256" key="1">
    <source>
        <dbReference type="ARBA" id="ARBA00005686"/>
    </source>
</evidence>
<dbReference type="RefSeq" id="WP_197706809.1">
    <property type="nucleotide sequence ID" value="NZ_LT837803.1"/>
</dbReference>
<evidence type="ECO:0000256" key="2">
    <source>
        <dbReference type="RuleBase" id="RU368102"/>
    </source>
</evidence>
<keyword evidence="2" id="KW-0808">Transferase</keyword>
<keyword evidence="2" id="KW-0204">Cytolysis</keyword>
<keyword evidence="2" id="KW-0012">Acyltransferase</keyword>
<dbReference type="InterPro" id="IPR003996">
    <property type="entry name" value="RTX_toxin-activating_protC_bac"/>
</dbReference>
<sequence length="179" mass="20741">MNAHAPSIAIVAPGLIEQRWNEAEVLGSAVWLWMHSASHRDFPLHTLPTLLLPAIKHRQFILASQADKPVFYLSWANFDLQAERRYLSNNPLSMPEADWNCGDRQWLLDWVAPFGHTQAMSRMLKRRLFANRCLRTLYHRGNERGFRIKHFRGSAVLPAQAREWFESHPVAYPDQSSPD</sequence>
<protein>
    <recommendedName>
        <fullName evidence="2">RTX toxin-activating lysine-acyltransferase</fullName>
        <ecNumber evidence="2">2.3.1.-</ecNumber>
    </recommendedName>
</protein>
<accession>A0A7Z7HP71</accession>
<dbReference type="GO" id="GO:0009404">
    <property type="term" value="P:toxin metabolic process"/>
    <property type="evidence" value="ECO:0007669"/>
    <property type="project" value="UniProtKB-UniRule"/>
</dbReference>
<gene>
    <name evidence="3" type="ORF">SDENCHOL_10347</name>
</gene>
<dbReference type="GO" id="GO:0031640">
    <property type="term" value="P:killing of cells of another organism"/>
    <property type="evidence" value="ECO:0007669"/>
    <property type="project" value="UniProtKB-KW"/>
</dbReference>
<comment type="function">
    <text evidence="2">Involved in fatty acylation of protoxin at internal lysine residues, thereby converting it to the active toxin.</text>
</comment>
<keyword evidence="2" id="KW-0963">Cytoplasm</keyword>
<dbReference type="Pfam" id="PF02794">
    <property type="entry name" value="HlyC"/>
    <property type="match status" value="1"/>
</dbReference>
<reference evidence="3" key="1">
    <citation type="submission" date="2017-03" db="EMBL/GenBank/DDBJ databases">
        <authorList>
            <consortium name="AG Boll"/>
        </authorList>
    </citation>
    <scope>NUCLEOTIDE SEQUENCE [LARGE SCALE GENOMIC DNA]</scope>
    <source>
        <strain evidence="3">Chol</strain>
    </source>
</reference>
<dbReference type="GO" id="GO:0016746">
    <property type="term" value="F:acyltransferase activity"/>
    <property type="evidence" value="ECO:0007669"/>
    <property type="project" value="UniProtKB-UniRule"/>
</dbReference>
<dbReference type="PRINTS" id="PR01489">
    <property type="entry name" value="RTXTOXINC"/>
</dbReference>
<dbReference type="EMBL" id="LT837803">
    <property type="protein sequence ID" value="SMB21502.1"/>
    <property type="molecule type" value="Genomic_DNA"/>
</dbReference>